<comment type="similarity">
    <text evidence="1">Belongs to the 'phage' integrase family.</text>
</comment>
<dbReference type="GO" id="GO:0015074">
    <property type="term" value="P:DNA integration"/>
    <property type="evidence" value="ECO:0007669"/>
    <property type="project" value="InterPro"/>
</dbReference>
<protein>
    <submittedName>
        <fullName evidence="5">Site-specific integrase</fullName>
    </submittedName>
</protein>
<evidence type="ECO:0000313" key="5">
    <source>
        <dbReference type="EMBL" id="HIW86018.1"/>
    </source>
</evidence>
<feature type="domain" description="Tyr recombinase" evidence="4">
    <location>
        <begin position="172"/>
        <end position="371"/>
    </location>
</feature>
<dbReference type="CDD" id="cd01189">
    <property type="entry name" value="INT_ICEBs1_C_like"/>
    <property type="match status" value="1"/>
</dbReference>
<dbReference type="InterPro" id="IPR002104">
    <property type="entry name" value="Integrase_catalytic"/>
</dbReference>
<dbReference type="PANTHER" id="PTHR30349:SF64">
    <property type="entry name" value="PROPHAGE INTEGRASE INTD-RELATED"/>
    <property type="match status" value="1"/>
</dbReference>
<dbReference type="Pfam" id="PF00589">
    <property type="entry name" value="Phage_integrase"/>
    <property type="match status" value="1"/>
</dbReference>
<dbReference type="PROSITE" id="PS51898">
    <property type="entry name" value="TYR_RECOMBINASE"/>
    <property type="match status" value="1"/>
</dbReference>
<dbReference type="AlphaFoldDB" id="A0A9D1RFA0"/>
<dbReference type="Gene3D" id="1.10.150.130">
    <property type="match status" value="1"/>
</dbReference>
<dbReference type="InterPro" id="IPR013762">
    <property type="entry name" value="Integrase-like_cat_sf"/>
</dbReference>
<reference evidence="5" key="1">
    <citation type="journal article" date="2021" name="PeerJ">
        <title>Extensive microbial diversity within the chicken gut microbiome revealed by metagenomics and culture.</title>
        <authorList>
            <person name="Gilroy R."/>
            <person name="Ravi A."/>
            <person name="Getino M."/>
            <person name="Pursley I."/>
            <person name="Horton D.L."/>
            <person name="Alikhan N.F."/>
            <person name="Baker D."/>
            <person name="Gharbi K."/>
            <person name="Hall N."/>
            <person name="Watson M."/>
            <person name="Adriaenssens E.M."/>
            <person name="Foster-Nyarko E."/>
            <person name="Jarju S."/>
            <person name="Secka A."/>
            <person name="Antonio M."/>
            <person name="Oren A."/>
            <person name="Chaudhuri R.R."/>
            <person name="La Ragione R."/>
            <person name="Hildebrand F."/>
            <person name="Pallen M.J."/>
        </authorList>
    </citation>
    <scope>NUCLEOTIDE SEQUENCE</scope>
    <source>
        <strain evidence="5">421</strain>
    </source>
</reference>
<organism evidence="5 6">
    <name type="scientific">Candidatus Eubacterium faecipullorum</name>
    <dbReference type="NCBI Taxonomy" id="2838571"/>
    <lineage>
        <taxon>Bacteria</taxon>
        <taxon>Bacillati</taxon>
        <taxon>Bacillota</taxon>
        <taxon>Clostridia</taxon>
        <taxon>Eubacteriales</taxon>
        <taxon>Eubacteriaceae</taxon>
        <taxon>Eubacterium</taxon>
    </lineage>
</organism>
<evidence type="ECO:0000256" key="3">
    <source>
        <dbReference type="ARBA" id="ARBA00023172"/>
    </source>
</evidence>
<gene>
    <name evidence="5" type="ORF">IAA48_05925</name>
</gene>
<dbReference type="InterPro" id="IPR010998">
    <property type="entry name" value="Integrase_recombinase_N"/>
</dbReference>
<dbReference type="GO" id="GO:0006310">
    <property type="term" value="P:DNA recombination"/>
    <property type="evidence" value="ECO:0007669"/>
    <property type="project" value="UniProtKB-KW"/>
</dbReference>
<evidence type="ECO:0000256" key="1">
    <source>
        <dbReference type="ARBA" id="ARBA00008857"/>
    </source>
</evidence>
<sequence length="384" mass="43630">MPKTKSRGNGEGTIYYSETHKLWVSQITLNNGKRKTVYGKTRKAVKDKMLKIQNDIALGRLADQSHKTVAELLKNLIDEDRALNVLNDNSYLRKKETLKRIEQKDIGSMEIQKVTESDVLSFLKTITDSSDSVISKIFALLNRCFKEAVRKEIIIKNPMDGVRKPKSTKKNVKVRALTVSEQKALINILSEKNINYKEQLLLMLYTGMRMGEINALDVKDVNLTFKTITVRRSVTRDSNEHTVIGETTKTYAGMRTIPLSKPAVDLLADYLKTYAPNSESLLFYDYRARKVITTSQVNMTLCRVLKKYSIIDDTVAGKVSLHSLRHTYATRCIESGMPAKVLQMLLGHTDIKTTLNTYCDAFDSFKQEHIANATEYLERNGLIC</sequence>
<dbReference type="InterPro" id="IPR050090">
    <property type="entry name" value="Tyrosine_recombinase_XerCD"/>
</dbReference>
<dbReference type="Gene3D" id="1.10.443.10">
    <property type="entry name" value="Intergrase catalytic core"/>
    <property type="match status" value="1"/>
</dbReference>
<reference evidence="5" key="2">
    <citation type="submission" date="2021-04" db="EMBL/GenBank/DDBJ databases">
        <authorList>
            <person name="Gilroy R."/>
        </authorList>
    </citation>
    <scope>NUCLEOTIDE SEQUENCE</scope>
    <source>
        <strain evidence="5">421</strain>
    </source>
</reference>
<accession>A0A9D1RFA0</accession>
<evidence type="ECO:0000313" key="6">
    <source>
        <dbReference type="Proteomes" id="UP000824205"/>
    </source>
</evidence>
<dbReference type="Proteomes" id="UP000824205">
    <property type="component" value="Unassembled WGS sequence"/>
</dbReference>
<proteinExistence type="inferred from homology"/>
<dbReference type="InterPro" id="IPR011010">
    <property type="entry name" value="DNA_brk_join_enz"/>
</dbReference>
<comment type="caution">
    <text evidence="5">The sequence shown here is derived from an EMBL/GenBank/DDBJ whole genome shotgun (WGS) entry which is preliminary data.</text>
</comment>
<keyword evidence="3" id="KW-0233">DNA recombination</keyword>
<evidence type="ECO:0000256" key="2">
    <source>
        <dbReference type="ARBA" id="ARBA00023125"/>
    </source>
</evidence>
<dbReference type="GO" id="GO:0003677">
    <property type="term" value="F:DNA binding"/>
    <property type="evidence" value="ECO:0007669"/>
    <property type="project" value="UniProtKB-KW"/>
</dbReference>
<evidence type="ECO:0000259" key="4">
    <source>
        <dbReference type="PROSITE" id="PS51898"/>
    </source>
</evidence>
<name>A0A9D1RFA0_9FIRM</name>
<dbReference type="PANTHER" id="PTHR30349">
    <property type="entry name" value="PHAGE INTEGRASE-RELATED"/>
    <property type="match status" value="1"/>
</dbReference>
<dbReference type="SUPFAM" id="SSF56349">
    <property type="entry name" value="DNA breaking-rejoining enzymes"/>
    <property type="match status" value="1"/>
</dbReference>
<keyword evidence="2" id="KW-0238">DNA-binding</keyword>
<dbReference type="EMBL" id="DXGE01000024">
    <property type="protein sequence ID" value="HIW86018.1"/>
    <property type="molecule type" value="Genomic_DNA"/>
</dbReference>